<organism evidence="4 5">
    <name type="scientific">Williamsia limnetica</name>
    <dbReference type="NCBI Taxonomy" id="882452"/>
    <lineage>
        <taxon>Bacteria</taxon>
        <taxon>Bacillati</taxon>
        <taxon>Actinomycetota</taxon>
        <taxon>Actinomycetes</taxon>
        <taxon>Mycobacteriales</taxon>
        <taxon>Nocardiaceae</taxon>
        <taxon>Williamsia</taxon>
    </lineage>
</organism>
<comment type="similarity">
    <text evidence="1">Belongs to the enoyl-CoA hydratase/isomerase family.</text>
</comment>
<proteinExistence type="inferred from homology"/>
<sequence length="250" mass="25709">MSVLIDQRDAVLVITINRPEVRNALDAETMAGIGEALVAAEADDSVGAVVLTGAGDRSFCAGMDLRAFAAGGQMVDKSRPGLEVFTDRVYPKPIICAAGGTAVAGGFELLLACDLAVVADHAKFGLPEVKRGLVAAGGGTRLPRRIPLALALELGLTGEIVSAQRVLELGLVNRVVPGTEVLDEAIALAATIAENGPLALRITKQLMVTEAAGMSAAQIAEASAPAFISADAKEGAVAFAEKRKPRWTGK</sequence>
<dbReference type="GO" id="GO:0016829">
    <property type="term" value="F:lyase activity"/>
    <property type="evidence" value="ECO:0007669"/>
    <property type="project" value="UniProtKB-KW"/>
</dbReference>
<evidence type="ECO:0000256" key="2">
    <source>
        <dbReference type="ARBA" id="ARBA00023098"/>
    </source>
</evidence>
<accession>A0A318RVF2</accession>
<dbReference type="InterPro" id="IPR014748">
    <property type="entry name" value="Enoyl-CoA_hydra_C"/>
</dbReference>
<evidence type="ECO:0000256" key="1">
    <source>
        <dbReference type="ARBA" id="ARBA00005254"/>
    </source>
</evidence>
<keyword evidence="2" id="KW-0443">Lipid metabolism</keyword>
<dbReference type="Pfam" id="PF00378">
    <property type="entry name" value="ECH_1"/>
    <property type="match status" value="1"/>
</dbReference>
<name>A0A318RVF2_WILLI</name>
<dbReference type="GO" id="GO:0006635">
    <property type="term" value="P:fatty acid beta-oxidation"/>
    <property type="evidence" value="ECO:0007669"/>
    <property type="project" value="TreeGrafter"/>
</dbReference>
<evidence type="ECO:0000313" key="5">
    <source>
        <dbReference type="Proteomes" id="UP000247591"/>
    </source>
</evidence>
<evidence type="ECO:0000256" key="3">
    <source>
        <dbReference type="ARBA" id="ARBA00023239"/>
    </source>
</evidence>
<dbReference type="SUPFAM" id="SSF52096">
    <property type="entry name" value="ClpP/crotonase"/>
    <property type="match status" value="1"/>
</dbReference>
<comment type="caution">
    <text evidence="4">The sequence shown here is derived from an EMBL/GenBank/DDBJ whole genome shotgun (WGS) entry which is preliminary data.</text>
</comment>
<dbReference type="PANTHER" id="PTHR11941">
    <property type="entry name" value="ENOYL-COA HYDRATASE-RELATED"/>
    <property type="match status" value="1"/>
</dbReference>
<dbReference type="PANTHER" id="PTHR11941:SF169">
    <property type="entry name" value="(7AS)-7A-METHYL-1,5-DIOXO-2,3,5,6,7,7A-HEXAHYDRO-1H-INDENE-CARBOXYL-COA HYDROLASE"/>
    <property type="match status" value="1"/>
</dbReference>
<keyword evidence="3" id="KW-0456">Lyase</keyword>
<dbReference type="InterPro" id="IPR029045">
    <property type="entry name" value="ClpP/crotonase-like_dom_sf"/>
</dbReference>
<dbReference type="AlphaFoldDB" id="A0A318RVF2"/>
<gene>
    <name evidence="4" type="ORF">DFR67_107186</name>
</gene>
<dbReference type="Proteomes" id="UP000247591">
    <property type="component" value="Unassembled WGS sequence"/>
</dbReference>
<dbReference type="Gene3D" id="3.90.226.10">
    <property type="entry name" value="2-enoyl-CoA Hydratase, Chain A, domain 1"/>
    <property type="match status" value="1"/>
</dbReference>
<evidence type="ECO:0000313" key="4">
    <source>
        <dbReference type="EMBL" id="PYE16941.1"/>
    </source>
</evidence>
<dbReference type="Gene3D" id="1.10.12.10">
    <property type="entry name" value="Lyase 2-enoyl-coa Hydratase, Chain A, domain 2"/>
    <property type="match status" value="1"/>
</dbReference>
<keyword evidence="5" id="KW-1185">Reference proteome</keyword>
<protein>
    <submittedName>
        <fullName evidence="4">Short chain enoyl-CoA hydratase</fullName>
    </submittedName>
</protein>
<dbReference type="InterPro" id="IPR001753">
    <property type="entry name" value="Enoyl-CoA_hydra/iso"/>
</dbReference>
<dbReference type="OrthoDB" id="9790967at2"/>
<dbReference type="CDD" id="cd06558">
    <property type="entry name" value="crotonase-like"/>
    <property type="match status" value="1"/>
</dbReference>
<dbReference type="RefSeq" id="WP_110470030.1">
    <property type="nucleotide sequence ID" value="NZ_QJSP01000007.1"/>
</dbReference>
<dbReference type="EMBL" id="QJSP01000007">
    <property type="protein sequence ID" value="PYE16941.1"/>
    <property type="molecule type" value="Genomic_DNA"/>
</dbReference>
<reference evidence="4 5" key="1">
    <citation type="submission" date="2018-06" db="EMBL/GenBank/DDBJ databases">
        <title>Genomic Encyclopedia of Type Strains, Phase IV (KMG-IV): sequencing the most valuable type-strain genomes for metagenomic binning, comparative biology and taxonomic classification.</title>
        <authorList>
            <person name="Goeker M."/>
        </authorList>
    </citation>
    <scope>NUCLEOTIDE SEQUENCE [LARGE SCALE GENOMIC DNA]</scope>
    <source>
        <strain evidence="4 5">DSM 45521</strain>
    </source>
</reference>